<dbReference type="EMBL" id="KE125139">
    <property type="protein sequence ID" value="EPB71061.1"/>
    <property type="molecule type" value="Genomic_DNA"/>
</dbReference>
<dbReference type="Proteomes" id="UP000054495">
    <property type="component" value="Unassembled WGS sequence"/>
</dbReference>
<keyword evidence="2" id="KW-1185">Reference proteome</keyword>
<gene>
    <name evidence="1" type="ORF">ANCCEY_09853</name>
</gene>
<sequence>MISDEWRQTVLDYHNKNRRKIAEGVQPTGANGKFMLKADDMYYLNWDCNLENNAFLSSCNGKVQIPTYYGVNKGTINMNRKCNIKDDTMTVLKSWWSQATAADLSQTTKYDETLQKEFSAVGIP</sequence>
<evidence type="ECO:0000313" key="2">
    <source>
        <dbReference type="Proteomes" id="UP000054495"/>
    </source>
</evidence>
<proteinExistence type="predicted"/>
<protein>
    <submittedName>
        <fullName evidence="1">Uncharacterized protein</fullName>
    </submittedName>
</protein>
<name>A0A0D6LLZ1_9BILA</name>
<reference evidence="1 2" key="1">
    <citation type="submission" date="2013-05" db="EMBL/GenBank/DDBJ databases">
        <title>Draft genome of the parasitic nematode Anyclostoma ceylanicum.</title>
        <authorList>
            <person name="Mitreva M."/>
        </authorList>
    </citation>
    <scope>NUCLEOTIDE SEQUENCE [LARGE SCALE GENOMIC DNA]</scope>
</reference>
<evidence type="ECO:0000313" key="1">
    <source>
        <dbReference type="EMBL" id="EPB71061.1"/>
    </source>
</evidence>
<dbReference type="InterPro" id="IPR035940">
    <property type="entry name" value="CAP_sf"/>
</dbReference>
<accession>A0A0D6LLZ1</accession>
<dbReference type="SUPFAM" id="SSF55797">
    <property type="entry name" value="PR-1-like"/>
    <property type="match status" value="1"/>
</dbReference>
<dbReference type="AlphaFoldDB" id="A0A0D6LLZ1"/>
<dbReference type="Gene3D" id="3.40.33.10">
    <property type="entry name" value="CAP"/>
    <property type="match status" value="1"/>
</dbReference>
<organism evidence="1 2">
    <name type="scientific">Ancylostoma ceylanicum</name>
    <dbReference type="NCBI Taxonomy" id="53326"/>
    <lineage>
        <taxon>Eukaryota</taxon>
        <taxon>Metazoa</taxon>
        <taxon>Ecdysozoa</taxon>
        <taxon>Nematoda</taxon>
        <taxon>Chromadorea</taxon>
        <taxon>Rhabditida</taxon>
        <taxon>Rhabditina</taxon>
        <taxon>Rhabditomorpha</taxon>
        <taxon>Strongyloidea</taxon>
        <taxon>Ancylostomatidae</taxon>
        <taxon>Ancylostomatinae</taxon>
        <taxon>Ancylostoma</taxon>
    </lineage>
</organism>